<reference evidence="2 3" key="1">
    <citation type="submission" date="2019-07" db="EMBL/GenBank/DDBJ databases">
        <title>Whole genome shotgun sequence of Gluconobacter wancherniae NBRC 103581.</title>
        <authorList>
            <person name="Hosoyama A."/>
            <person name="Uohara A."/>
            <person name="Ohji S."/>
            <person name="Ichikawa N."/>
        </authorList>
    </citation>
    <scope>NUCLEOTIDE SEQUENCE [LARGE SCALE GENOMIC DNA]</scope>
    <source>
        <strain evidence="2 3">NBRC 103581</strain>
    </source>
</reference>
<dbReference type="Proteomes" id="UP000321230">
    <property type="component" value="Unassembled WGS sequence"/>
</dbReference>
<dbReference type="AlphaFoldDB" id="A0A511AX15"/>
<evidence type="ECO:0000313" key="2">
    <source>
        <dbReference type="EMBL" id="GEK92748.1"/>
    </source>
</evidence>
<dbReference type="OrthoDB" id="7274035at2"/>
<proteinExistence type="predicted"/>
<feature type="compositionally biased region" description="Basic residues" evidence="1">
    <location>
        <begin position="104"/>
        <end position="113"/>
    </location>
</feature>
<evidence type="ECO:0000313" key="3">
    <source>
        <dbReference type="Proteomes" id="UP000321230"/>
    </source>
</evidence>
<name>A0A511AX15_9PROT</name>
<protein>
    <submittedName>
        <fullName evidence="2">Uncharacterized protein</fullName>
    </submittedName>
</protein>
<evidence type="ECO:0000256" key="1">
    <source>
        <dbReference type="SAM" id="MobiDB-lite"/>
    </source>
</evidence>
<accession>A0A511AX15</accession>
<dbReference type="RefSeq" id="WP_146793717.1">
    <property type="nucleotide sequence ID" value="NZ_BARC01000005.1"/>
</dbReference>
<dbReference type="EMBL" id="BJUZ01000001">
    <property type="protein sequence ID" value="GEK92748.1"/>
    <property type="molecule type" value="Genomic_DNA"/>
</dbReference>
<sequence>MHLEQKTGPIPGRVFATFRRGMTTRTFQIEVRQTDAGYYIARMPDQKWSVECQTAEAALLMHAEVLFPTQYSELPWLDNPQPAPSHYQRHTEELARKSEAARSSRQKKILTPL</sequence>
<feature type="region of interest" description="Disordered" evidence="1">
    <location>
        <begin position="77"/>
        <end position="113"/>
    </location>
</feature>
<organism evidence="2 3">
    <name type="scientific">Gluconobacter wancherniae NBRC 103581</name>
    <dbReference type="NCBI Taxonomy" id="656744"/>
    <lineage>
        <taxon>Bacteria</taxon>
        <taxon>Pseudomonadati</taxon>
        <taxon>Pseudomonadota</taxon>
        <taxon>Alphaproteobacteria</taxon>
        <taxon>Acetobacterales</taxon>
        <taxon>Acetobacteraceae</taxon>
        <taxon>Gluconobacter</taxon>
    </lineage>
</organism>
<comment type="caution">
    <text evidence="2">The sequence shown here is derived from an EMBL/GenBank/DDBJ whole genome shotgun (WGS) entry which is preliminary data.</text>
</comment>
<gene>
    <name evidence="2" type="ORF">GWA01_05180</name>
</gene>
<feature type="compositionally biased region" description="Basic and acidic residues" evidence="1">
    <location>
        <begin position="89"/>
        <end position="102"/>
    </location>
</feature>
<keyword evidence="3" id="KW-1185">Reference proteome</keyword>